<protein>
    <submittedName>
        <fullName evidence="5">Glycerate kinase</fullName>
        <ecNumber evidence="5">2.7.1.-</ecNumber>
    </submittedName>
</protein>
<comment type="similarity">
    <text evidence="1 4">Belongs to the glycerate kinase type-1 family.</text>
</comment>
<evidence type="ECO:0000313" key="6">
    <source>
        <dbReference type="Proteomes" id="UP000464954"/>
    </source>
</evidence>
<keyword evidence="2 4" id="KW-0808">Transferase</keyword>
<keyword evidence="6" id="KW-1185">Reference proteome</keyword>
<dbReference type="AlphaFoldDB" id="A0A6P1MB69"/>
<dbReference type="GO" id="GO:0031388">
    <property type="term" value="P:organic acid phosphorylation"/>
    <property type="evidence" value="ECO:0007669"/>
    <property type="project" value="UniProtKB-UniRule"/>
</dbReference>
<dbReference type="NCBIfam" id="TIGR00045">
    <property type="entry name" value="glycerate kinase"/>
    <property type="match status" value="1"/>
</dbReference>
<keyword evidence="3 4" id="KW-0418">Kinase</keyword>
<dbReference type="RefSeq" id="WP_160627479.1">
    <property type="nucleotide sequence ID" value="NZ_CP047593.1"/>
</dbReference>
<dbReference type="Gene3D" id="3.90.1510.10">
    <property type="entry name" value="Glycerate kinase, domain 2"/>
    <property type="match status" value="1"/>
</dbReference>
<dbReference type="Pfam" id="PF02595">
    <property type="entry name" value="Gly_kinase"/>
    <property type="match status" value="2"/>
</dbReference>
<name>A0A6P1MB69_9BACT</name>
<sequence length="364" mass="37771">MKIVLAFDSFKGNMTAQDACEIAARGIQSVRPDVETVVRPMADGGEGTAEALMSALGGEWIPMTVTGPFPHMRVEAGYAWLPETKTAVVEMAKASGLPLLKPEVRNPVHATTYGTGELIKAAAEKGAQKILLTVGGSATVDGGIGAAEALGWKIVPGVGITEPPAGLNLPEMDVLCDVTNPLCGPNGAAYVYGPQKGATPEQVKMLDSKLWKLSETVFQTLEVRGAEPGVPLRDLPGAGAAGGLAFGAVAFMNGKLVPGIDTVMETLGLADALRGADWVLTGEGKLDMQSVQGKVVDGVQRLAKRAGARTGVIAGCVRLTEPEWRIAGIDRVATLQPAGMSVEESIARSRDLLFEEAATFAGGL</sequence>
<evidence type="ECO:0000256" key="2">
    <source>
        <dbReference type="ARBA" id="ARBA00022679"/>
    </source>
</evidence>
<dbReference type="Gene3D" id="3.40.50.10350">
    <property type="entry name" value="Glycerate kinase, domain 1"/>
    <property type="match status" value="1"/>
</dbReference>
<organism evidence="5 6">
    <name type="scientific">Tichowtungia aerotolerans</name>
    <dbReference type="NCBI Taxonomy" id="2697043"/>
    <lineage>
        <taxon>Bacteria</taxon>
        <taxon>Pseudomonadati</taxon>
        <taxon>Kiritimatiellota</taxon>
        <taxon>Tichowtungiia</taxon>
        <taxon>Tichowtungiales</taxon>
        <taxon>Tichowtungiaceae</taxon>
        <taxon>Tichowtungia</taxon>
    </lineage>
</organism>
<evidence type="ECO:0000256" key="3">
    <source>
        <dbReference type="ARBA" id="ARBA00022777"/>
    </source>
</evidence>
<dbReference type="InterPro" id="IPR036129">
    <property type="entry name" value="Glycerate_kinase_sf"/>
</dbReference>
<dbReference type="InterPro" id="IPR004381">
    <property type="entry name" value="Glycerate_kinase"/>
</dbReference>
<dbReference type="EMBL" id="CP047593">
    <property type="protein sequence ID" value="QHI68806.1"/>
    <property type="molecule type" value="Genomic_DNA"/>
</dbReference>
<dbReference type="SUPFAM" id="SSF110738">
    <property type="entry name" value="Glycerate kinase I"/>
    <property type="match status" value="1"/>
</dbReference>
<evidence type="ECO:0000256" key="1">
    <source>
        <dbReference type="ARBA" id="ARBA00006284"/>
    </source>
</evidence>
<dbReference type="GO" id="GO:0008887">
    <property type="term" value="F:glycerate kinase activity"/>
    <property type="evidence" value="ECO:0007669"/>
    <property type="project" value="UniProtKB-UniRule"/>
</dbReference>
<dbReference type="InterPro" id="IPR018193">
    <property type="entry name" value="Glyc_kinase_flavodox-like_fold"/>
</dbReference>
<dbReference type="Proteomes" id="UP000464954">
    <property type="component" value="Chromosome"/>
</dbReference>
<reference evidence="5 6" key="1">
    <citation type="submission" date="2020-01" db="EMBL/GenBank/DDBJ databases">
        <title>Ponticoccus aerotolerans gen. nov., sp. nov., an anaerobic bacterium and proposal of Ponticoccusceae fam. nov., Ponticoccusles ord. nov. and Ponticoccuse classis nov. in the phylum Kiritimatiellaeota.</title>
        <authorList>
            <person name="Zhou L.Y."/>
            <person name="Du Z.J."/>
        </authorList>
    </citation>
    <scope>NUCLEOTIDE SEQUENCE [LARGE SCALE GENOMIC DNA]</scope>
    <source>
        <strain evidence="5 6">S-5007</strain>
    </source>
</reference>
<dbReference type="EC" id="2.7.1.-" evidence="5"/>
<proteinExistence type="inferred from homology"/>
<dbReference type="PANTHER" id="PTHR21599:SF0">
    <property type="entry name" value="GLYCERATE KINASE"/>
    <property type="match status" value="1"/>
</dbReference>
<gene>
    <name evidence="5" type="ORF">GT409_04865</name>
</gene>
<dbReference type="KEGG" id="taer:GT409_04865"/>
<evidence type="ECO:0000256" key="4">
    <source>
        <dbReference type="PIRNR" id="PIRNR006078"/>
    </source>
</evidence>
<accession>A0A6P1MB69</accession>
<dbReference type="PIRSF" id="PIRSF006078">
    <property type="entry name" value="GlxK"/>
    <property type="match status" value="1"/>
</dbReference>
<dbReference type="PANTHER" id="PTHR21599">
    <property type="entry name" value="GLYCERATE KINASE"/>
    <property type="match status" value="1"/>
</dbReference>
<evidence type="ECO:0000313" key="5">
    <source>
        <dbReference type="EMBL" id="QHI68806.1"/>
    </source>
</evidence>
<dbReference type="InterPro" id="IPR018197">
    <property type="entry name" value="Glycerate_kinase_RE-like"/>
</dbReference>